<dbReference type="PANTHER" id="PTHR37017:SF11">
    <property type="entry name" value="ESTERASE_LIPASE_THIOESTERASE DOMAIN-CONTAINING PROTEIN"/>
    <property type="match status" value="1"/>
</dbReference>
<dbReference type="Proteomes" id="UP000236728">
    <property type="component" value="Unassembled WGS sequence"/>
</dbReference>
<organism evidence="3 4">
    <name type="scientific">Bryocella elongata</name>
    <dbReference type="NCBI Taxonomy" id="863522"/>
    <lineage>
        <taxon>Bacteria</taxon>
        <taxon>Pseudomonadati</taxon>
        <taxon>Acidobacteriota</taxon>
        <taxon>Terriglobia</taxon>
        <taxon>Terriglobales</taxon>
        <taxon>Acidobacteriaceae</taxon>
        <taxon>Bryocella</taxon>
    </lineage>
</organism>
<feature type="region of interest" description="Disordered" evidence="1">
    <location>
        <begin position="1"/>
        <end position="21"/>
    </location>
</feature>
<accession>A0A1H5S6H5</accession>
<reference evidence="3 4" key="1">
    <citation type="submission" date="2016-10" db="EMBL/GenBank/DDBJ databases">
        <authorList>
            <person name="de Groot N.N."/>
        </authorList>
    </citation>
    <scope>NUCLEOTIDE SEQUENCE [LARGE SCALE GENOMIC DNA]</scope>
    <source>
        <strain evidence="3 4">DSM 22489</strain>
    </source>
</reference>
<dbReference type="InterPro" id="IPR000073">
    <property type="entry name" value="AB_hydrolase_1"/>
</dbReference>
<evidence type="ECO:0000313" key="3">
    <source>
        <dbReference type="EMBL" id="SEF45488.1"/>
    </source>
</evidence>
<dbReference type="EMBL" id="FNVA01000001">
    <property type="protein sequence ID" value="SEF45488.1"/>
    <property type="molecule type" value="Genomic_DNA"/>
</dbReference>
<sequence length="263" mass="28364">MNALNQMDTQEPLNENNSAIPVSDEVTKPTIVLVHGAVEDSSLWTHGVIQRLQRDGYSFKVFSNPLRGVAHDAAYLRSLLDTIEGPVLLVSHANGGAVITQAGDDPKVKGLIYAGSPMPGAGETTNDCLERFPGGDFASSVDLIPYTLPDGTSGTNLLVKAERYAYLLAADVPESVLVLMIATQRPIALAALQERLTSAAWTSKPSWQIRPLLDPVIPQEEFKFEAERAHSTVIELKSSHAIPVTFPDVVVDVIEQAARAISE</sequence>
<protein>
    <submittedName>
        <fullName evidence="3">Pimeloyl-ACP methyl ester carboxylesterase</fullName>
    </submittedName>
</protein>
<proteinExistence type="predicted"/>
<dbReference type="AlphaFoldDB" id="A0A1H5S6H5"/>
<dbReference type="InterPro" id="IPR029058">
    <property type="entry name" value="AB_hydrolase_fold"/>
</dbReference>
<evidence type="ECO:0000256" key="1">
    <source>
        <dbReference type="SAM" id="MobiDB-lite"/>
    </source>
</evidence>
<keyword evidence="4" id="KW-1185">Reference proteome</keyword>
<feature type="domain" description="AB hydrolase-1" evidence="2">
    <location>
        <begin position="31"/>
        <end position="253"/>
    </location>
</feature>
<evidence type="ECO:0000259" key="2">
    <source>
        <dbReference type="Pfam" id="PF12697"/>
    </source>
</evidence>
<dbReference type="Pfam" id="PF12697">
    <property type="entry name" value="Abhydrolase_6"/>
    <property type="match status" value="1"/>
</dbReference>
<name>A0A1H5S6H5_9BACT</name>
<dbReference type="SUPFAM" id="SSF53474">
    <property type="entry name" value="alpha/beta-Hydrolases"/>
    <property type="match status" value="1"/>
</dbReference>
<dbReference type="Gene3D" id="3.40.50.1820">
    <property type="entry name" value="alpha/beta hydrolase"/>
    <property type="match status" value="1"/>
</dbReference>
<feature type="compositionally biased region" description="Polar residues" evidence="1">
    <location>
        <begin position="1"/>
        <end position="20"/>
    </location>
</feature>
<dbReference type="InterPro" id="IPR052897">
    <property type="entry name" value="Sec-Metab_Biosynth_Hydrolase"/>
</dbReference>
<gene>
    <name evidence="3" type="ORF">SAMN05421819_0072</name>
</gene>
<evidence type="ECO:0000313" key="4">
    <source>
        <dbReference type="Proteomes" id="UP000236728"/>
    </source>
</evidence>
<dbReference type="PANTHER" id="PTHR37017">
    <property type="entry name" value="AB HYDROLASE-1 DOMAIN-CONTAINING PROTEIN-RELATED"/>
    <property type="match status" value="1"/>
</dbReference>
<dbReference type="RefSeq" id="WP_235011252.1">
    <property type="nucleotide sequence ID" value="NZ_FNVA01000001.1"/>
</dbReference>